<name>V6U120_GIAIN</name>
<feature type="non-terminal residue" evidence="1">
    <location>
        <position position="1"/>
    </location>
</feature>
<evidence type="ECO:0000313" key="2">
    <source>
        <dbReference type="Proteomes" id="UP000018040"/>
    </source>
</evidence>
<reference evidence="1 2" key="2">
    <citation type="journal article" date="2013" name="Genome Biol. Evol.">
        <title>Genome sequencing of Giardia lamblia genotypes A2 and B isolates (DH and GS) and comparative analysis with the genomes of genotypes A1 and E (WB and Pig).</title>
        <authorList>
            <person name="Adam R.D."/>
            <person name="Dahlstrom E.W."/>
            <person name="Martens C.A."/>
            <person name="Bruno D.P."/>
            <person name="Barbian K.D."/>
            <person name="Ricklefs S.M."/>
            <person name="Hernandez M.M."/>
            <person name="Narla N.P."/>
            <person name="Patel R.B."/>
            <person name="Porcella S.F."/>
            <person name="Nash T.E."/>
        </authorList>
    </citation>
    <scope>NUCLEOTIDE SEQUENCE [LARGE SCALE GENOMIC DNA]</scope>
    <source>
        <strain evidence="1 2">GS</strain>
    </source>
</reference>
<evidence type="ECO:0000313" key="1">
    <source>
        <dbReference type="EMBL" id="ESU42960.1"/>
    </source>
</evidence>
<dbReference type="Proteomes" id="UP000018040">
    <property type="component" value="Unassembled WGS sequence"/>
</dbReference>
<sequence length="60" mass="6719">VQSKLINYYFSHRASGCRTIIKEIEASSLSNSLSASAKKKEIEAASTRDLAQIKTHHDQR</sequence>
<comment type="caution">
    <text evidence="1">The sequence shown here is derived from an EMBL/GenBank/DDBJ whole genome shotgun (WGS) entry which is preliminary data.</text>
</comment>
<dbReference type="EMBL" id="AHHH01000064">
    <property type="protein sequence ID" value="ESU42960.1"/>
    <property type="molecule type" value="Genomic_DNA"/>
</dbReference>
<reference evidence="2" key="1">
    <citation type="submission" date="2012-02" db="EMBL/GenBank/DDBJ databases">
        <title>Genome sequencing of Giardia lamblia Genotypes A2 and B isolates (DH and GS) and comparative analysis with the genomes of Genotypes A1 and E (WB and Pig).</title>
        <authorList>
            <person name="Adam R."/>
            <person name="Dahlstrom E."/>
            <person name="Martens C."/>
            <person name="Bruno D."/>
            <person name="Barbian K."/>
            <person name="Porcella S.F."/>
            <person name="Nash T."/>
        </authorList>
    </citation>
    <scope>NUCLEOTIDE SEQUENCE</scope>
    <source>
        <strain evidence="2">GS</strain>
    </source>
</reference>
<protein>
    <submittedName>
        <fullName evidence="1">Alcohol dehydrogenase [NADP+]</fullName>
    </submittedName>
</protein>
<proteinExistence type="predicted"/>
<organism evidence="1 2">
    <name type="scientific">Giardia intestinalis</name>
    <name type="common">Giardia lamblia</name>
    <dbReference type="NCBI Taxonomy" id="5741"/>
    <lineage>
        <taxon>Eukaryota</taxon>
        <taxon>Metamonada</taxon>
        <taxon>Diplomonadida</taxon>
        <taxon>Hexamitidae</taxon>
        <taxon>Giardiinae</taxon>
        <taxon>Giardia</taxon>
    </lineage>
</organism>
<accession>V6U120</accession>
<dbReference type="AlphaFoldDB" id="V6U120"/>
<gene>
    <name evidence="1" type="ORF">GSB_153061</name>
</gene>